<keyword evidence="3" id="KW-1185">Reference proteome</keyword>
<dbReference type="AlphaFoldDB" id="A0A5B8WBT2"/>
<dbReference type="Pfam" id="PF00027">
    <property type="entry name" value="cNMP_binding"/>
    <property type="match status" value="1"/>
</dbReference>
<name>A0A5B8WBT2_9SPHI</name>
<dbReference type="InterPro" id="IPR014710">
    <property type="entry name" value="RmlC-like_jellyroll"/>
</dbReference>
<feature type="domain" description="Cyclic nucleotide-binding" evidence="1">
    <location>
        <begin position="17"/>
        <end position="116"/>
    </location>
</feature>
<organism evidence="2 3">
    <name type="scientific">Mucilaginibacter ginsenosidivorax</name>
    <dbReference type="NCBI Taxonomy" id="862126"/>
    <lineage>
        <taxon>Bacteria</taxon>
        <taxon>Pseudomonadati</taxon>
        <taxon>Bacteroidota</taxon>
        <taxon>Sphingobacteriia</taxon>
        <taxon>Sphingobacteriales</taxon>
        <taxon>Sphingobacteriaceae</taxon>
        <taxon>Mucilaginibacter</taxon>
    </lineage>
</organism>
<dbReference type="InterPro" id="IPR018490">
    <property type="entry name" value="cNMP-bd_dom_sf"/>
</dbReference>
<protein>
    <submittedName>
        <fullName evidence="2">Crp/Fnr family transcriptional regulator</fullName>
    </submittedName>
</protein>
<dbReference type="InterPro" id="IPR000595">
    <property type="entry name" value="cNMP-bd_dom"/>
</dbReference>
<evidence type="ECO:0000259" key="1">
    <source>
        <dbReference type="PROSITE" id="PS50042"/>
    </source>
</evidence>
<sequence length="194" mass="22514">MYDIFLQYVADYSGLTLTEHEIRLIADAFKPKKLRKRQYLLQEGDPCKYLSFINKGALRQFTVDDKGNEHIVRFGIERWWMADYEAFISGTPSSYHIEAVEDSELLQVTKPGINALKISVPAINFMVDKMNQRSYITHQQRIHSAISNTAEDRYTHLMETYPAFLQRFPQNMIASYLGISPETLSRIRKQLAGK</sequence>
<dbReference type="PROSITE" id="PS50042">
    <property type="entry name" value="CNMP_BINDING_3"/>
    <property type="match status" value="1"/>
</dbReference>
<dbReference type="SUPFAM" id="SSF51206">
    <property type="entry name" value="cAMP-binding domain-like"/>
    <property type="match status" value="1"/>
</dbReference>
<dbReference type="Gene3D" id="2.60.120.10">
    <property type="entry name" value="Jelly Rolls"/>
    <property type="match status" value="1"/>
</dbReference>
<dbReference type="RefSeq" id="WP_147060337.1">
    <property type="nucleotide sequence ID" value="NZ_CP042437.1"/>
</dbReference>
<evidence type="ECO:0000313" key="2">
    <source>
        <dbReference type="EMBL" id="QEC80102.1"/>
    </source>
</evidence>
<dbReference type="OrthoDB" id="1092431at2"/>
<proteinExistence type="predicted"/>
<dbReference type="CDD" id="cd00038">
    <property type="entry name" value="CAP_ED"/>
    <property type="match status" value="1"/>
</dbReference>
<reference evidence="2 3" key="1">
    <citation type="journal article" date="2013" name="J. Microbiol.">
        <title>Mucilaginibacter ginsenosidivorax sp. nov., with ginsenoside converting activity isolated from sediment.</title>
        <authorList>
            <person name="Kim J.K."/>
            <person name="Choi T.E."/>
            <person name="Liu Q.M."/>
            <person name="Park H.Y."/>
            <person name="Yi T.H."/>
            <person name="Yoon M.H."/>
            <person name="Kim S.C."/>
            <person name="Im W.T."/>
        </authorList>
    </citation>
    <scope>NUCLEOTIDE SEQUENCE [LARGE SCALE GENOMIC DNA]</scope>
    <source>
        <strain evidence="2 3">KHI28</strain>
    </source>
</reference>
<gene>
    <name evidence="2" type="ORF">FSB76_30650</name>
</gene>
<dbReference type="EMBL" id="CP042437">
    <property type="protein sequence ID" value="QEC80102.1"/>
    <property type="molecule type" value="Genomic_DNA"/>
</dbReference>
<dbReference type="KEGG" id="mgk:FSB76_30650"/>
<evidence type="ECO:0000313" key="3">
    <source>
        <dbReference type="Proteomes" id="UP000321362"/>
    </source>
</evidence>
<accession>A0A5B8WBT2</accession>
<dbReference type="Proteomes" id="UP000321362">
    <property type="component" value="Chromosome"/>
</dbReference>